<evidence type="ECO:0000256" key="6">
    <source>
        <dbReference type="RuleBase" id="RU361187"/>
    </source>
</evidence>
<dbReference type="InterPro" id="IPR006710">
    <property type="entry name" value="Glyco_hydro_43"/>
</dbReference>
<dbReference type="CDD" id="cd09001">
    <property type="entry name" value="GH43_FsAxh1-like"/>
    <property type="match status" value="1"/>
</dbReference>
<dbReference type="Pfam" id="PF04616">
    <property type="entry name" value="Glyco_hydro_43"/>
    <property type="match status" value="1"/>
</dbReference>
<accession>A0A1S2LRC2</accession>
<evidence type="ECO:0000259" key="7">
    <source>
        <dbReference type="Pfam" id="PF17851"/>
    </source>
</evidence>
<dbReference type="Proteomes" id="UP000179524">
    <property type="component" value="Unassembled WGS sequence"/>
</dbReference>
<feature type="site" description="Important for catalytic activity, responsible for pKa modulation of the active site Glu and correct orientation of both the proton donor and substrate" evidence="5">
    <location>
        <position position="138"/>
    </location>
</feature>
<dbReference type="RefSeq" id="WP_071309062.1">
    <property type="nucleotide sequence ID" value="NZ_MLQR01000017.1"/>
</dbReference>
<dbReference type="InterPro" id="IPR023296">
    <property type="entry name" value="Glyco_hydro_beta-prop_sf"/>
</dbReference>
<organism evidence="8 9">
    <name type="scientific">Anaerobacillus alkalilacustris</name>
    <dbReference type="NCBI Taxonomy" id="393763"/>
    <lineage>
        <taxon>Bacteria</taxon>
        <taxon>Bacillati</taxon>
        <taxon>Bacillota</taxon>
        <taxon>Bacilli</taxon>
        <taxon>Bacillales</taxon>
        <taxon>Bacillaceae</taxon>
        <taxon>Anaerobacillus</taxon>
    </lineage>
</organism>
<evidence type="ECO:0000256" key="1">
    <source>
        <dbReference type="ARBA" id="ARBA00009865"/>
    </source>
</evidence>
<dbReference type="Pfam" id="PF17851">
    <property type="entry name" value="GH43_C2"/>
    <property type="match status" value="1"/>
</dbReference>
<feature type="active site" description="Proton acceptor" evidence="4">
    <location>
        <position position="31"/>
    </location>
</feature>
<dbReference type="InterPro" id="IPR041542">
    <property type="entry name" value="GH43_C2"/>
</dbReference>
<dbReference type="SUPFAM" id="SSF75005">
    <property type="entry name" value="Arabinanase/levansucrase/invertase"/>
    <property type="match status" value="1"/>
</dbReference>
<feature type="active site" description="Proton donor" evidence="4">
    <location>
        <position position="196"/>
    </location>
</feature>
<dbReference type="PANTHER" id="PTHR42812">
    <property type="entry name" value="BETA-XYLOSIDASE"/>
    <property type="match status" value="1"/>
</dbReference>
<comment type="similarity">
    <text evidence="1 6">Belongs to the glycosyl hydrolase 43 family.</text>
</comment>
<dbReference type="GO" id="GO:0004553">
    <property type="term" value="F:hydrolase activity, hydrolyzing O-glycosyl compounds"/>
    <property type="evidence" value="ECO:0007669"/>
    <property type="project" value="InterPro"/>
</dbReference>
<dbReference type="InterPro" id="IPR013320">
    <property type="entry name" value="ConA-like_dom_sf"/>
</dbReference>
<name>A0A1S2LRC2_9BACI</name>
<dbReference type="Gene3D" id="2.115.10.20">
    <property type="entry name" value="Glycosyl hydrolase domain, family 43"/>
    <property type="match status" value="1"/>
</dbReference>
<keyword evidence="9" id="KW-1185">Reference proteome</keyword>
<evidence type="ECO:0000256" key="4">
    <source>
        <dbReference type="PIRSR" id="PIRSR606710-1"/>
    </source>
</evidence>
<evidence type="ECO:0000256" key="5">
    <source>
        <dbReference type="PIRSR" id="PIRSR606710-2"/>
    </source>
</evidence>
<dbReference type="SUPFAM" id="SSF49899">
    <property type="entry name" value="Concanavalin A-like lectins/glucanases"/>
    <property type="match status" value="1"/>
</dbReference>
<evidence type="ECO:0000313" key="9">
    <source>
        <dbReference type="Proteomes" id="UP000179524"/>
    </source>
</evidence>
<gene>
    <name evidence="8" type="ORF">BKP37_07880</name>
</gene>
<dbReference type="OrthoDB" id="9801455at2"/>
<dbReference type="AlphaFoldDB" id="A0A1S2LRC2"/>
<keyword evidence="3 6" id="KW-0326">Glycosidase</keyword>
<comment type="caution">
    <text evidence="8">The sequence shown here is derived from an EMBL/GenBank/DDBJ whole genome shotgun (WGS) entry which is preliminary data.</text>
</comment>
<evidence type="ECO:0000313" key="8">
    <source>
        <dbReference type="EMBL" id="OIJ14673.1"/>
    </source>
</evidence>
<sequence>METKISSNHVWSADLGNGYYQNPILYADYSDPDVIRVGKDFFMVSSSFNMSPCLPILHSTDLVNWKIVNHVCEKFPFEGYDKPRHGDGVWAPSIRYHDGFFWVFFGAPDEGIFMSKTKDPFGKWSPLHLVKKVKGWIDACPFWDEDGQAYLVNAFARSRIGFKSILHISRMKPDGTELLDDGVHIFDGNLHHETIEGPKMYKLNGYYYIFAPAGGVATGWQTILRSKSIFGPYEDKIVLHKGETEINGPHQGGWVELENGENWFIHFQDKGAYGRITHLQPMKWENDWPVMGYNVNQNGIGEPVIRWKKPNVSALQNEIIIPQTSDEFDGTSLGLQWQWRANQNHEWYQLGVKESQLRLFASSLPEDAETLYDAGQILTQKLPAPDFSATTKLAFHPERNEDYCGLMIFGLKYSGIKLRKSETGVTLLHFIGENNDEITVEKQEVIAEVNSKIIYLKVDVSEGAVCQFKYSYDNESYQSVGQPFIATEGKWVGAQVGIFCVNKGKKESQGYVDVDWFRIK</sequence>
<dbReference type="InterPro" id="IPR051795">
    <property type="entry name" value="Glycosyl_Hydrlase_43"/>
</dbReference>
<dbReference type="EMBL" id="MLQR01000017">
    <property type="protein sequence ID" value="OIJ14673.1"/>
    <property type="molecule type" value="Genomic_DNA"/>
</dbReference>
<evidence type="ECO:0000256" key="3">
    <source>
        <dbReference type="ARBA" id="ARBA00023295"/>
    </source>
</evidence>
<dbReference type="PANTHER" id="PTHR42812:SF12">
    <property type="entry name" value="BETA-XYLOSIDASE-RELATED"/>
    <property type="match status" value="1"/>
</dbReference>
<evidence type="ECO:0000256" key="2">
    <source>
        <dbReference type="ARBA" id="ARBA00022801"/>
    </source>
</evidence>
<reference evidence="8 9" key="1">
    <citation type="submission" date="2016-10" db="EMBL/GenBank/DDBJ databases">
        <title>Draft genome sequences of four alkaliphilic bacteria belonging to the Anaerobacillus genus.</title>
        <authorList>
            <person name="Bassil N.M."/>
            <person name="Lloyd J.R."/>
        </authorList>
    </citation>
    <scope>NUCLEOTIDE SEQUENCE [LARGE SCALE GENOMIC DNA]</scope>
    <source>
        <strain evidence="8 9">DSM 18345</strain>
    </source>
</reference>
<dbReference type="GO" id="GO:0005975">
    <property type="term" value="P:carbohydrate metabolic process"/>
    <property type="evidence" value="ECO:0007669"/>
    <property type="project" value="InterPro"/>
</dbReference>
<feature type="domain" description="Beta-xylosidase C-terminal Concanavalin A-like" evidence="7">
    <location>
        <begin position="325"/>
        <end position="520"/>
    </location>
</feature>
<dbReference type="Gene3D" id="2.60.120.200">
    <property type="match status" value="1"/>
</dbReference>
<proteinExistence type="inferred from homology"/>
<keyword evidence="2 6" id="KW-0378">Hydrolase</keyword>
<protein>
    <submittedName>
        <fullName evidence="8">Glycoside hydrolase</fullName>
    </submittedName>
</protein>